<dbReference type="PROSITE" id="PS50943">
    <property type="entry name" value="HTH_CROC1"/>
    <property type="match status" value="1"/>
</dbReference>
<dbReference type="AlphaFoldDB" id="A0A9D2S7D6"/>
<reference evidence="4" key="1">
    <citation type="journal article" date="2021" name="PeerJ">
        <title>Extensive microbial diversity within the chicken gut microbiome revealed by metagenomics and culture.</title>
        <authorList>
            <person name="Gilroy R."/>
            <person name="Ravi A."/>
            <person name="Getino M."/>
            <person name="Pursley I."/>
            <person name="Horton D.L."/>
            <person name="Alikhan N.F."/>
            <person name="Baker D."/>
            <person name="Gharbi K."/>
            <person name="Hall N."/>
            <person name="Watson M."/>
            <person name="Adriaenssens E.M."/>
            <person name="Foster-Nyarko E."/>
            <person name="Jarju S."/>
            <person name="Secka A."/>
            <person name="Antonio M."/>
            <person name="Oren A."/>
            <person name="Chaudhuri R.R."/>
            <person name="La Ragione R."/>
            <person name="Hildebrand F."/>
            <person name="Pallen M.J."/>
        </authorList>
    </citation>
    <scope>NUCLEOTIDE SEQUENCE</scope>
    <source>
        <strain evidence="4">ChiHjej9B8-13557</strain>
    </source>
</reference>
<dbReference type="PANTHER" id="PTHR46558:SF4">
    <property type="entry name" value="DNA-BIDING PHAGE PROTEIN"/>
    <property type="match status" value="1"/>
</dbReference>
<dbReference type="PANTHER" id="PTHR46558">
    <property type="entry name" value="TRACRIPTIONAL REGULATORY PROTEIN-RELATED-RELATED"/>
    <property type="match status" value="1"/>
</dbReference>
<reference evidence="4" key="2">
    <citation type="submission" date="2021-04" db="EMBL/GenBank/DDBJ databases">
        <authorList>
            <person name="Gilroy R."/>
        </authorList>
    </citation>
    <scope>NUCLEOTIDE SEQUENCE</scope>
    <source>
        <strain evidence="4">ChiHjej9B8-13557</strain>
    </source>
</reference>
<gene>
    <name evidence="4" type="ORF">H9771_03925</name>
</gene>
<dbReference type="InterPro" id="IPR001387">
    <property type="entry name" value="Cro/C1-type_HTH"/>
</dbReference>
<organism evidence="4 5">
    <name type="scientific">Candidatus Faecalibacterium faecipullorum</name>
    <dbReference type="NCBI Taxonomy" id="2838578"/>
    <lineage>
        <taxon>Bacteria</taxon>
        <taxon>Bacillati</taxon>
        <taxon>Bacillota</taxon>
        <taxon>Clostridia</taxon>
        <taxon>Eubacteriales</taxon>
        <taxon>Oscillospiraceae</taxon>
        <taxon>Faecalibacterium</taxon>
    </lineage>
</organism>
<comment type="caution">
    <text evidence="4">The sequence shown here is derived from an EMBL/GenBank/DDBJ whole genome shotgun (WGS) entry which is preliminary data.</text>
</comment>
<dbReference type="Gene3D" id="1.10.260.40">
    <property type="entry name" value="lambda repressor-like DNA-binding domains"/>
    <property type="match status" value="1"/>
</dbReference>
<evidence type="ECO:0000313" key="4">
    <source>
        <dbReference type="EMBL" id="HJB58799.1"/>
    </source>
</evidence>
<name>A0A9D2S7D6_9FIRM</name>
<keyword evidence="2" id="KW-1133">Transmembrane helix</keyword>
<feature type="domain" description="HTH cro/C1-type" evidence="3">
    <location>
        <begin position="10"/>
        <end position="64"/>
    </location>
</feature>
<dbReference type="GO" id="GO:0003677">
    <property type="term" value="F:DNA binding"/>
    <property type="evidence" value="ECO:0007669"/>
    <property type="project" value="UniProtKB-KW"/>
</dbReference>
<proteinExistence type="predicted"/>
<keyword evidence="2" id="KW-0812">Transmembrane</keyword>
<accession>A0A9D2S7D6</accession>
<feature type="transmembrane region" description="Helical" evidence="2">
    <location>
        <begin position="127"/>
        <end position="149"/>
    </location>
</feature>
<dbReference type="SUPFAM" id="SSF47413">
    <property type="entry name" value="lambda repressor-like DNA-binding domains"/>
    <property type="match status" value="1"/>
</dbReference>
<evidence type="ECO:0000259" key="3">
    <source>
        <dbReference type="PROSITE" id="PS50943"/>
    </source>
</evidence>
<feature type="transmembrane region" description="Helical" evidence="2">
    <location>
        <begin position="97"/>
        <end position="121"/>
    </location>
</feature>
<evidence type="ECO:0000256" key="2">
    <source>
        <dbReference type="SAM" id="Phobius"/>
    </source>
</evidence>
<dbReference type="CDD" id="cd00093">
    <property type="entry name" value="HTH_XRE"/>
    <property type="match status" value="1"/>
</dbReference>
<evidence type="ECO:0000256" key="1">
    <source>
        <dbReference type="ARBA" id="ARBA00023125"/>
    </source>
</evidence>
<dbReference type="EMBL" id="DWXX01000070">
    <property type="protein sequence ID" value="HJB58799.1"/>
    <property type="molecule type" value="Genomic_DNA"/>
</dbReference>
<dbReference type="InterPro" id="IPR010982">
    <property type="entry name" value="Lambda_DNA-bd_dom_sf"/>
</dbReference>
<dbReference type="Proteomes" id="UP000824211">
    <property type="component" value="Unassembled WGS sequence"/>
</dbReference>
<dbReference type="Pfam" id="PF01381">
    <property type="entry name" value="HTH_3"/>
    <property type="match status" value="1"/>
</dbReference>
<evidence type="ECO:0000313" key="5">
    <source>
        <dbReference type="Proteomes" id="UP000824211"/>
    </source>
</evidence>
<protein>
    <submittedName>
        <fullName evidence="4">Helix-turn-helix domain-containing protein</fullName>
    </submittedName>
</protein>
<keyword evidence="2" id="KW-0472">Membrane</keyword>
<dbReference type="SMART" id="SM00530">
    <property type="entry name" value="HTH_XRE"/>
    <property type="match status" value="1"/>
</dbReference>
<sequence>MDQYKIGRFIAERRKECGLTQRQLADALAISDKTVSKWETGRGLPDVSLMLPLCGALGVTVNDLLAGQRVEPAEYQQKAEETMMDLMRENQENKKRFVLAAACVSVTVVAVCALVTIASMLELPAPARIAVLALAVATGVVGIGAAAALDAQAGCYECPSCHQLFVPTLGEYVKGYHTLTRRRLTCPHCGKTGMCRHRITR</sequence>
<keyword evidence="1" id="KW-0238">DNA-binding</keyword>